<evidence type="ECO:0000256" key="6">
    <source>
        <dbReference type="ARBA" id="ARBA00022801"/>
    </source>
</evidence>
<dbReference type="Pfam" id="PF05951">
    <property type="entry name" value="Peptidase_M15_2"/>
    <property type="match status" value="1"/>
</dbReference>
<organism evidence="13 14">
    <name type="scientific">Ferrimonas sediminum</name>
    <dbReference type="NCBI Taxonomy" id="718193"/>
    <lineage>
        <taxon>Bacteria</taxon>
        <taxon>Pseudomonadati</taxon>
        <taxon>Pseudomonadota</taxon>
        <taxon>Gammaproteobacteria</taxon>
        <taxon>Alteromonadales</taxon>
        <taxon>Ferrimonadaceae</taxon>
        <taxon>Ferrimonas</taxon>
    </lineage>
</organism>
<dbReference type="GO" id="GO:0046872">
    <property type="term" value="F:metal ion binding"/>
    <property type="evidence" value="ECO:0007669"/>
    <property type="project" value="UniProtKB-KW"/>
</dbReference>
<reference evidence="14" key="1">
    <citation type="submission" date="2016-10" db="EMBL/GenBank/DDBJ databases">
        <authorList>
            <person name="Varghese N."/>
            <person name="Submissions S."/>
        </authorList>
    </citation>
    <scope>NUCLEOTIDE SEQUENCE [LARGE SCALE GENOMIC DNA]</scope>
    <source>
        <strain evidence="14">DSM 23317</strain>
    </source>
</reference>
<evidence type="ECO:0000256" key="1">
    <source>
        <dbReference type="ARBA" id="ARBA00001947"/>
    </source>
</evidence>
<protein>
    <recommendedName>
        <fullName evidence="11">Murein endopeptidase K</fullName>
    </recommendedName>
</protein>
<dbReference type="AlphaFoldDB" id="A0A1G8NR83"/>
<dbReference type="GO" id="GO:0071555">
    <property type="term" value="P:cell wall organization"/>
    <property type="evidence" value="ECO:0007669"/>
    <property type="project" value="UniProtKB-KW"/>
</dbReference>
<dbReference type="InterPro" id="IPR009045">
    <property type="entry name" value="Zn_M74/Hedgehog-like"/>
</dbReference>
<evidence type="ECO:0000256" key="12">
    <source>
        <dbReference type="SAM" id="SignalP"/>
    </source>
</evidence>
<evidence type="ECO:0000256" key="3">
    <source>
        <dbReference type="ARBA" id="ARBA00022670"/>
    </source>
</evidence>
<evidence type="ECO:0000256" key="11">
    <source>
        <dbReference type="ARBA" id="ARBA00093666"/>
    </source>
</evidence>
<comment type="similarity">
    <text evidence="10">Belongs to the peptidase M15 family.</text>
</comment>
<keyword evidence="6" id="KW-0378">Hydrolase</keyword>
<dbReference type="GO" id="GO:0008237">
    <property type="term" value="F:metallopeptidase activity"/>
    <property type="evidence" value="ECO:0007669"/>
    <property type="project" value="UniProtKB-KW"/>
</dbReference>
<feature type="chain" id="PRO_5011649626" description="Murein endopeptidase K" evidence="12">
    <location>
        <begin position="31"/>
        <end position="180"/>
    </location>
</feature>
<sequence length="180" mass="20149">MTHCDLLRRRLMLGLGATAVLCQLPQVALASRSTPKSLSFYNRHTGETSNQTFWMGGEYDPQALQSFNQVLRDHRTGEVAEMDQDLFNLLFDLKRSLGTDNRIEIISGYRSLKTNTMLANQSSGVAKKSYHTRGMAIDIAIPGVELKDLRDAALELKRGGVGFYPSSGFVHVDTGRVRRW</sequence>
<feature type="signal peptide" evidence="12">
    <location>
        <begin position="1"/>
        <end position="30"/>
    </location>
</feature>
<keyword evidence="5 12" id="KW-0732">Signal</keyword>
<keyword evidence="7" id="KW-0862">Zinc</keyword>
<dbReference type="PANTHER" id="PTHR37425:SF1">
    <property type="entry name" value="OUTER MEMBRANE PROTEIN"/>
    <property type="match status" value="1"/>
</dbReference>
<dbReference type="GO" id="GO:0006508">
    <property type="term" value="P:proteolysis"/>
    <property type="evidence" value="ECO:0007669"/>
    <property type="project" value="UniProtKB-KW"/>
</dbReference>
<dbReference type="RefSeq" id="WP_090363167.1">
    <property type="nucleotide sequence ID" value="NZ_FNEM01000003.1"/>
</dbReference>
<evidence type="ECO:0000256" key="9">
    <source>
        <dbReference type="ARBA" id="ARBA00023316"/>
    </source>
</evidence>
<dbReference type="Proteomes" id="UP000199527">
    <property type="component" value="Unassembled WGS sequence"/>
</dbReference>
<evidence type="ECO:0000256" key="5">
    <source>
        <dbReference type="ARBA" id="ARBA00022729"/>
    </source>
</evidence>
<dbReference type="EMBL" id="FNEM01000003">
    <property type="protein sequence ID" value="SDI82692.1"/>
    <property type="molecule type" value="Genomic_DNA"/>
</dbReference>
<dbReference type="SUPFAM" id="SSF55166">
    <property type="entry name" value="Hedgehog/DD-peptidase"/>
    <property type="match status" value="1"/>
</dbReference>
<accession>A0A1G8NR83</accession>
<evidence type="ECO:0000256" key="8">
    <source>
        <dbReference type="ARBA" id="ARBA00023049"/>
    </source>
</evidence>
<dbReference type="InterPro" id="IPR010275">
    <property type="entry name" value="MepK"/>
</dbReference>
<gene>
    <name evidence="13" type="ORF">SAMN04488540_103205</name>
</gene>
<keyword evidence="14" id="KW-1185">Reference proteome</keyword>
<proteinExistence type="inferred from homology"/>
<comment type="cofactor">
    <cofactor evidence="1">
        <name>Zn(2+)</name>
        <dbReference type="ChEBI" id="CHEBI:29105"/>
    </cofactor>
</comment>
<keyword evidence="8" id="KW-0482">Metalloprotease</keyword>
<keyword evidence="9" id="KW-0961">Cell wall biogenesis/degradation</keyword>
<evidence type="ECO:0000256" key="10">
    <source>
        <dbReference type="ARBA" id="ARBA00093448"/>
    </source>
</evidence>
<dbReference type="OrthoDB" id="9782994at2"/>
<evidence type="ECO:0000256" key="4">
    <source>
        <dbReference type="ARBA" id="ARBA00022723"/>
    </source>
</evidence>
<name>A0A1G8NR83_9GAMM</name>
<evidence type="ECO:0000256" key="7">
    <source>
        <dbReference type="ARBA" id="ARBA00022833"/>
    </source>
</evidence>
<keyword evidence="3" id="KW-0645">Protease</keyword>
<evidence type="ECO:0000256" key="2">
    <source>
        <dbReference type="ARBA" id="ARBA00004776"/>
    </source>
</evidence>
<dbReference type="Gene3D" id="3.30.1380.10">
    <property type="match status" value="1"/>
</dbReference>
<evidence type="ECO:0000313" key="14">
    <source>
        <dbReference type="Proteomes" id="UP000199527"/>
    </source>
</evidence>
<dbReference type="PANTHER" id="PTHR37425">
    <property type="match status" value="1"/>
</dbReference>
<dbReference type="CDD" id="cd14844">
    <property type="entry name" value="Zn-DD-carboxypeptidase_like"/>
    <property type="match status" value="1"/>
</dbReference>
<comment type="pathway">
    <text evidence="2">Cell wall biogenesis; cell wall polysaccharide biosynthesis.</text>
</comment>
<keyword evidence="4" id="KW-0479">Metal-binding</keyword>
<evidence type="ECO:0000313" key="13">
    <source>
        <dbReference type="EMBL" id="SDI82692.1"/>
    </source>
</evidence>